<gene>
    <name evidence="1" type="ORF">LCGC14_3135390</name>
</gene>
<proteinExistence type="predicted"/>
<name>A0A0F8VYH7_9ZZZZ</name>
<dbReference type="AlphaFoldDB" id="A0A0F8VYH7"/>
<protein>
    <submittedName>
        <fullName evidence="1">Uncharacterized protein</fullName>
    </submittedName>
</protein>
<accession>A0A0F8VYH7</accession>
<evidence type="ECO:0000313" key="1">
    <source>
        <dbReference type="EMBL" id="KKK49408.1"/>
    </source>
</evidence>
<sequence length="57" mass="6215">TTESRLDVIEAAVDLAITQQTALRTQMDLISAQQTVVRTNMDLIIAELKAAGLMARD</sequence>
<reference evidence="1" key="1">
    <citation type="journal article" date="2015" name="Nature">
        <title>Complex archaea that bridge the gap between prokaryotes and eukaryotes.</title>
        <authorList>
            <person name="Spang A."/>
            <person name="Saw J.H."/>
            <person name="Jorgensen S.L."/>
            <person name="Zaremba-Niedzwiedzka K."/>
            <person name="Martijn J."/>
            <person name="Lind A.E."/>
            <person name="van Eijk R."/>
            <person name="Schleper C."/>
            <person name="Guy L."/>
            <person name="Ettema T.J."/>
        </authorList>
    </citation>
    <scope>NUCLEOTIDE SEQUENCE</scope>
</reference>
<dbReference type="EMBL" id="LAZR01068562">
    <property type="protein sequence ID" value="KKK49408.1"/>
    <property type="molecule type" value="Genomic_DNA"/>
</dbReference>
<organism evidence="1">
    <name type="scientific">marine sediment metagenome</name>
    <dbReference type="NCBI Taxonomy" id="412755"/>
    <lineage>
        <taxon>unclassified sequences</taxon>
        <taxon>metagenomes</taxon>
        <taxon>ecological metagenomes</taxon>
    </lineage>
</organism>
<comment type="caution">
    <text evidence="1">The sequence shown here is derived from an EMBL/GenBank/DDBJ whole genome shotgun (WGS) entry which is preliminary data.</text>
</comment>
<feature type="non-terminal residue" evidence="1">
    <location>
        <position position="1"/>
    </location>
</feature>